<dbReference type="InterPro" id="IPR043144">
    <property type="entry name" value="Mal/L-sulf/L-lact_DH-like_ah"/>
</dbReference>
<dbReference type="AlphaFoldDB" id="A0A6N3Z4Z1"/>
<protein>
    <submittedName>
        <fullName evidence="3">Ldh family oxidoreductase</fullName>
    </submittedName>
</protein>
<comment type="caution">
    <text evidence="3">The sequence shown here is derived from an EMBL/GenBank/DDBJ whole genome shotgun (WGS) entry which is preliminary data.</text>
</comment>
<dbReference type="SUPFAM" id="SSF89733">
    <property type="entry name" value="L-sulfolactate dehydrogenase-like"/>
    <property type="match status" value="1"/>
</dbReference>
<dbReference type="Gene3D" id="1.10.1530.10">
    <property type="match status" value="1"/>
</dbReference>
<organism evidence="3 4">
    <name type="scientific">Aliivibrio fischeri</name>
    <name type="common">Vibrio fischeri</name>
    <dbReference type="NCBI Taxonomy" id="668"/>
    <lineage>
        <taxon>Bacteria</taxon>
        <taxon>Pseudomonadati</taxon>
        <taxon>Pseudomonadota</taxon>
        <taxon>Gammaproteobacteria</taxon>
        <taxon>Vibrionales</taxon>
        <taxon>Vibrionaceae</taxon>
        <taxon>Aliivibrio</taxon>
    </lineage>
</organism>
<dbReference type="GO" id="GO:0016491">
    <property type="term" value="F:oxidoreductase activity"/>
    <property type="evidence" value="ECO:0007669"/>
    <property type="project" value="UniProtKB-KW"/>
</dbReference>
<evidence type="ECO:0000256" key="2">
    <source>
        <dbReference type="ARBA" id="ARBA00023002"/>
    </source>
</evidence>
<name>A0A6N3Z4Z1_ALIFS</name>
<comment type="similarity">
    <text evidence="1">Belongs to the LDH2/MDH2 oxidoreductase family.</text>
</comment>
<evidence type="ECO:0000256" key="1">
    <source>
        <dbReference type="ARBA" id="ARBA00006056"/>
    </source>
</evidence>
<dbReference type="InterPro" id="IPR043143">
    <property type="entry name" value="Mal/L-sulf/L-lact_DH-like_NADP"/>
</dbReference>
<gene>
    <name evidence="3" type="ORF">GNP77_03060</name>
</gene>
<accession>A0A6N3Z4Z1</accession>
<evidence type="ECO:0000313" key="4">
    <source>
        <dbReference type="Proteomes" id="UP000435323"/>
    </source>
</evidence>
<dbReference type="RefSeq" id="WP_005419156.1">
    <property type="nucleotide sequence ID" value="NZ_CVOI01000002.1"/>
</dbReference>
<dbReference type="Gene3D" id="3.30.1370.60">
    <property type="entry name" value="Hypothetical oxidoreductase yiak, domain 2"/>
    <property type="match status" value="1"/>
</dbReference>
<sequence>MKVSHYEVKERLIKKFIASGLAWDDANWVTDVLISSEQRGDKSHGIKHAKNIFDVINSECYIAQAPIIHDERSITILDGQNSIGPIVAKQAIDIAIKKAKKYGTAAISLRSSNHLFSLSHYVRYIANNNMIGFICSSSSPAMAAPNSLNATIGTNPFAFGAPSSKDPIVIDMSSTNVARGKIKEYKDAELDIPVSWALDEYGNPTTCAIEALKGTLSPLGGYKGFALGCMIDIFSSVLSGSAFSTQITGTSLHMEEADVNKKGDFLFVLDISKFIQLSEFKIRMDEFIHIIESNGGYIPGTNYINNQFADIEILN</sequence>
<dbReference type="InterPro" id="IPR003767">
    <property type="entry name" value="Malate/L-lactate_DH-like"/>
</dbReference>
<dbReference type="Pfam" id="PF02615">
    <property type="entry name" value="Ldh_2"/>
    <property type="match status" value="1"/>
</dbReference>
<proteinExistence type="inferred from homology"/>
<dbReference type="InterPro" id="IPR036111">
    <property type="entry name" value="Mal/L-sulfo/L-lacto_DH-like_sf"/>
</dbReference>
<reference evidence="3 4" key="1">
    <citation type="submission" date="2019-11" db="EMBL/GenBank/DDBJ databases">
        <title>Using colonization assays and comparative genomics to discover symbiosis behaviors and factors in Vibrio fischeri.</title>
        <authorList>
            <person name="Bongrand C."/>
            <person name="Moriano-Gutierrez S."/>
            <person name="Arevalo P."/>
            <person name="Mcfall-Ngai M."/>
            <person name="Visick K."/>
            <person name="Polz M.F."/>
            <person name="Ruby E.G."/>
        </authorList>
    </citation>
    <scope>NUCLEOTIDE SEQUENCE [LARGE SCALE GENOMIC DNA]</scope>
    <source>
        <strain evidence="4">emors.3.2</strain>
    </source>
</reference>
<dbReference type="PANTHER" id="PTHR11091:SF0">
    <property type="entry name" value="MALATE DEHYDROGENASE"/>
    <property type="match status" value="1"/>
</dbReference>
<evidence type="ECO:0000313" key="3">
    <source>
        <dbReference type="EMBL" id="MUK44353.1"/>
    </source>
</evidence>
<keyword evidence="2" id="KW-0560">Oxidoreductase</keyword>
<dbReference type="PANTHER" id="PTHR11091">
    <property type="entry name" value="OXIDOREDUCTASE-RELATED"/>
    <property type="match status" value="1"/>
</dbReference>
<dbReference type="EMBL" id="WOBO01000004">
    <property type="protein sequence ID" value="MUK44353.1"/>
    <property type="molecule type" value="Genomic_DNA"/>
</dbReference>
<dbReference type="Proteomes" id="UP000435323">
    <property type="component" value="Unassembled WGS sequence"/>
</dbReference>